<dbReference type="InterPro" id="IPR037185">
    <property type="entry name" value="EmrE-like"/>
</dbReference>
<feature type="domain" description="EamA" evidence="2">
    <location>
        <begin position="10"/>
        <end position="143"/>
    </location>
</feature>
<feature type="transmembrane region" description="Helical" evidence="1">
    <location>
        <begin position="272"/>
        <end position="289"/>
    </location>
</feature>
<dbReference type="EMBL" id="UINC01001336">
    <property type="protein sequence ID" value="SUZ77947.1"/>
    <property type="molecule type" value="Genomic_DNA"/>
</dbReference>
<dbReference type="SUPFAM" id="SSF103481">
    <property type="entry name" value="Multidrug resistance efflux transporter EmrE"/>
    <property type="match status" value="2"/>
</dbReference>
<keyword evidence="1" id="KW-0472">Membrane</keyword>
<evidence type="ECO:0000313" key="3">
    <source>
        <dbReference type="EMBL" id="SUZ77947.1"/>
    </source>
</evidence>
<feature type="transmembrane region" description="Helical" evidence="1">
    <location>
        <begin position="186"/>
        <end position="204"/>
    </location>
</feature>
<sequence length="293" mass="31833">MENSKSVYPGLIALFIGAALLGSSAIFVRFSETSPSLTAFYRAFLALPFLYIWVLNSKTEYPLRHYLTKENLLTLGLAGIFFGTDMAVWNWAISFTSVAHATLMANTAPIFVTLISFFFLREKIRSAFFGALALSFMGVTLVILSGSGSDSFKLLGDGLGLVAAIFYAAYILVIKKLTDFLPPAHALFFATLSTAIFLFPVGLIESESLFPSSYKGWLVLLAYAFVSQSLAQGLITFGISKLSAHLSSLTLLIQPVAAAIYGWLLLSETLNLWQALGGLIVLLGIYLATKEQS</sequence>
<protein>
    <recommendedName>
        <fullName evidence="2">EamA domain-containing protein</fullName>
    </recommendedName>
</protein>
<dbReference type="PANTHER" id="PTHR22911">
    <property type="entry name" value="ACYL-MALONYL CONDENSING ENZYME-RELATED"/>
    <property type="match status" value="1"/>
</dbReference>
<evidence type="ECO:0000259" key="2">
    <source>
        <dbReference type="Pfam" id="PF00892"/>
    </source>
</evidence>
<dbReference type="GO" id="GO:0016020">
    <property type="term" value="C:membrane"/>
    <property type="evidence" value="ECO:0007669"/>
    <property type="project" value="InterPro"/>
</dbReference>
<organism evidence="3">
    <name type="scientific">marine metagenome</name>
    <dbReference type="NCBI Taxonomy" id="408172"/>
    <lineage>
        <taxon>unclassified sequences</taxon>
        <taxon>metagenomes</taxon>
        <taxon>ecological metagenomes</taxon>
    </lineage>
</organism>
<proteinExistence type="predicted"/>
<reference evidence="3" key="1">
    <citation type="submission" date="2018-05" db="EMBL/GenBank/DDBJ databases">
        <authorList>
            <person name="Lanie J.A."/>
            <person name="Ng W.-L."/>
            <person name="Kazmierczak K.M."/>
            <person name="Andrzejewski T.M."/>
            <person name="Davidsen T.M."/>
            <person name="Wayne K.J."/>
            <person name="Tettelin H."/>
            <person name="Glass J.I."/>
            <person name="Rusch D."/>
            <person name="Podicherti R."/>
            <person name="Tsui H.-C.T."/>
            <person name="Winkler M.E."/>
        </authorList>
    </citation>
    <scope>NUCLEOTIDE SEQUENCE</scope>
</reference>
<dbReference type="InterPro" id="IPR000620">
    <property type="entry name" value="EamA_dom"/>
</dbReference>
<name>A0A381QIN2_9ZZZZ</name>
<evidence type="ECO:0000256" key="1">
    <source>
        <dbReference type="SAM" id="Phobius"/>
    </source>
</evidence>
<feature type="transmembrane region" description="Helical" evidence="1">
    <location>
        <begin position="39"/>
        <end position="56"/>
    </location>
</feature>
<accession>A0A381QIN2</accession>
<feature type="transmembrane region" description="Helical" evidence="1">
    <location>
        <begin position="154"/>
        <end position="174"/>
    </location>
</feature>
<feature type="transmembrane region" description="Helical" evidence="1">
    <location>
        <begin position="72"/>
        <end position="92"/>
    </location>
</feature>
<dbReference type="Pfam" id="PF00892">
    <property type="entry name" value="EamA"/>
    <property type="match status" value="2"/>
</dbReference>
<keyword evidence="1" id="KW-1133">Transmembrane helix</keyword>
<keyword evidence="1" id="KW-0812">Transmembrane</keyword>
<feature type="transmembrane region" description="Helical" evidence="1">
    <location>
        <begin position="246"/>
        <end position="266"/>
    </location>
</feature>
<feature type="domain" description="EamA" evidence="2">
    <location>
        <begin position="155"/>
        <end position="288"/>
    </location>
</feature>
<feature type="transmembrane region" description="Helical" evidence="1">
    <location>
        <begin position="7"/>
        <end position="27"/>
    </location>
</feature>
<feature type="transmembrane region" description="Helical" evidence="1">
    <location>
        <begin position="98"/>
        <end position="120"/>
    </location>
</feature>
<gene>
    <name evidence="3" type="ORF">METZ01_LOCUS30801</name>
</gene>
<dbReference type="AlphaFoldDB" id="A0A381QIN2"/>
<feature type="transmembrane region" description="Helical" evidence="1">
    <location>
        <begin position="127"/>
        <end position="148"/>
    </location>
</feature>
<feature type="transmembrane region" description="Helical" evidence="1">
    <location>
        <begin position="216"/>
        <end position="239"/>
    </location>
</feature>